<name>A0A0R3N8P7_9BRAD</name>
<organism evidence="1 2">
    <name type="scientific">Bradyrhizobium retamae</name>
    <dbReference type="NCBI Taxonomy" id="1300035"/>
    <lineage>
        <taxon>Bacteria</taxon>
        <taxon>Pseudomonadati</taxon>
        <taxon>Pseudomonadota</taxon>
        <taxon>Alphaproteobacteria</taxon>
        <taxon>Hyphomicrobiales</taxon>
        <taxon>Nitrobacteraceae</taxon>
        <taxon>Bradyrhizobium</taxon>
    </lineage>
</organism>
<reference evidence="1 2" key="1">
    <citation type="submission" date="2014-03" db="EMBL/GenBank/DDBJ databases">
        <title>Bradyrhizobium valentinum sp. nov., isolated from effective nodules of Lupinus mariae-josephae, a lupine endemic of basic-lime soils in Eastern Spain.</title>
        <authorList>
            <person name="Duran D."/>
            <person name="Rey L."/>
            <person name="Navarro A."/>
            <person name="Busquets A."/>
            <person name="Imperial J."/>
            <person name="Ruiz-Argueso T."/>
        </authorList>
    </citation>
    <scope>NUCLEOTIDE SEQUENCE [LARGE SCALE GENOMIC DNA]</scope>
    <source>
        <strain evidence="1 2">Ro19</strain>
    </source>
</reference>
<comment type="caution">
    <text evidence="1">The sequence shown here is derived from an EMBL/GenBank/DDBJ whole genome shotgun (WGS) entry which is preliminary data.</text>
</comment>
<sequence>MQRLPLFSPVRFLAAKAAEEAKALALATVEDHHGPRDAAAMIASRMMRRLAPPGVIRTSYVTHCTLL</sequence>
<keyword evidence="2" id="KW-1185">Reference proteome</keyword>
<dbReference type="AlphaFoldDB" id="A0A0R3N8P7"/>
<dbReference type="EMBL" id="LLYA01000090">
    <property type="protein sequence ID" value="KRR28426.1"/>
    <property type="molecule type" value="Genomic_DNA"/>
</dbReference>
<dbReference type="Proteomes" id="UP000052023">
    <property type="component" value="Unassembled WGS sequence"/>
</dbReference>
<proteinExistence type="predicted"/>
<accession>A0A0R3N8P7</accession>
<evidence type="ECO:0000313" key="2">
    <source>
        <dbReference type="Proteomes" id="UP000052023"/>
    </source>
</evidence>
<evidence type="ECO:0000313" key="1">
    <source>
        <dbReference type="EMBL" id="KRR28426.1"/>
    </source>
</evidence>
<protein>
    <submittedName>
        <fullName evidence="1">Uncharacterized protein</fullName>
    </submittedName>
</protein>
<gene>
    <name evidence="1" type="ORF">CQ13_20750</name>
</gene>